<gene>
    <name evidence="1" type="ORF">Harman_27780</name>
</gene>
<protein>
    <submittedName>
        <fullName evidence="1">Uncharacterized protein</fullName>
    </submittedName>
</protein>
<dbReference type="AlphaFoldDB" id="A0A4C2EQG8"/>
<accession>A0A4C2EQG8</accession>
<dbReference type="Proteomes" id="UP000304382">
    <property type="component" value="Unassembled WGS sequence"/>
</dbReference>
<dbReference type="RefSeq" id="WP_137684399.1">
    <property type="nucleotide sequence ID" value="NZ_BIXZ01000005.1"/>
</dbReference>
<organism evidence="1 2">
    <name type="scientific">Haloarcula mannanilytica</name>
    <dbReference type="NCBI Taxonomy" id="2509225"/>
    <lineage>
        <taxon>Archaea</taxon>
        <taxon>Methanobacteriati</taxon>
        <taxon>Methanobacteriota</taxon>
        <taxon>Stenosarchaea group</taxon>
        <taxon>Halobacteria</taxon>
        <taxon>Halobacteriales</taxon>
        <taxon>Haloarculaceae</taxon>
        <taxon>Haloarcula</taxon>
    </lineage>
</organism>
<evidence type="ECO:0000313" key="2">
    <source>
        <dbReference type="Proteomes" id="UP000304382"/>
    </source>
</evidence>
<name>A0A4C2EQG8_9EURY</name>
<sequence length="63" mass="6617">MTEGNSIDRDRLRAGVVECPLCERQIPEPVTHAIVYGAADAVTADNAEAVACPVCDGVSFVVD</sequence>
<comment type="caution">
    <text evidence="1">The sequence shown here is derived from an EMBL/GenBank/DDBJ whole genome shotgun (WGS) entry which is preliminary data.</text>
</comment>
<dbReference type="OrthoDB" id="217463at2157"/>
<dbReference type="EMBL" id="BIXZ01000005">
    <property type="protein sequence ID" value="GCF14843.1"/>
    <property type="molecule type" value="Genomic_DNA"/>
</dbReference>
<keyword evidence="2" id="KW-1185">Reference proteome</keyword>
<evidence type="ECO:0000313" key="1">
    <source>
        <dbReference type="EMBL" id="GCF14843.1"/>
    </source>
</evidence>
<reference evidence="1 2" key="1">
    <citation type="submission" date="2019-02" db="EMBL/GenBank/DDBJ databases">
        <title>Haloarcula mannanilyticum sp. nov., a mannan degrading haloarchaeon isolated from commercial salt.</title>
        <authorList>
            <person name="Enomoto S."/>
            <person name="Shimane Y."/>
            <person name="Kamekura M."/>
            <person name="Ito T."/>
            <person name="Moriya O."/>
            <person name="Ihara K."/>
            <person name="Takahashi-Ando N."/>
            <person name="Fukushima Y."/>
            <person name="Yoshida Y."/>
            <person name="Usama R."/>
            <person name="Takai K."/>
            <person name="Minegishi H."/>
        </authorList>
    </citation>
    <scope>NUCLEOTIDE SEQUENCE [LARGE SCALE GENOMIC DNA]</scope>
    <source>
        <strain evidence="1 2">MD130-1</strain>
    </source>
</reference>
<proteinExistence type="predicted"/>